<keyword evidence="2" id="KW-1133">Transmembrane helix</keyword>
<gene>
    <name evidence="3" type="ORF">DFH94DRAFT_637136</name>
</gene>
<keyword evidence="2" id="KW-0812">Transmembrane</keyword>
<dbReference type="GO" id="GO:0016020">
    <property type="term" value="C:membrane"/>
    <property type="evidence" value="ECO:0007669"/>
    <property type="project" value="TreeGrafter"/>
</dbReference>
<reference evidence="3" key="2">
    <citation type="journal article" date="2020" name="Nat. Commun.">
        <title>Large-scale genome sequencing of mycorrhizal fungi provides insights into the early evolution of symbiotic traits.</title>
        <authorList>
            <person name="Miyauchi S."/>
            <person name="Kiss E."/>
            <person name="Kuo A."/>
            <person name="Drula E."/>
            <person name="Kohler A."/>
            <person name="Sanchez-Garcia M."/>
            <person name="Morin E."/>
            <person name="Andreopoulos B."/>
            <person name="Barry K.W."/>
            <person name="Bonito G."/>
            <person name="Buee M."/>
            <person name="Carver A."/>
            <person name="Chen C."/>
            <person name="Cichocki N."/>
            <person name="Clum A."/>
            <person name="Culley D."/>
            <person name="Crous P.W."/>
            <person name="Fauchery L."/>
            <person name="Girlanda M."/>
            <person name="Hayes R.D."/>
            <person name="Keri Z."/>
            <person name="LaButti K."/>
            <person name="Lipzen A."/>
            <person name="Lombard V."/>
            <person name="Magnuson J."/>
            <person name="Maillard F."/>
            <person name="Murat C."/>
            <person name="Nolan M."/>
            <person name="Ohm R.A."/>
            <person name="Pangilinan J."/>
            <person name="Pereira M.F."/>
            <person name="Perotto S."/>
            <person name="Peter M."/>
            <person name="Pfister S."/>
            <person name="Riley R."/>
            <person name="Sitrit Y."/>
            <person name="Stielow J.B."/>
            <person name="Szollosi G."/>
            <person name="Zifcakova L."/>
            <person name="Stursova M."/>
            <person name="Spatafora J.W."/>
            <person name="Tedersoo L."/>
            <person name="Vaario L.M."/>
            <person name="Yamada A."/>
            <person name="Yan M."/>
            <person name="Wang P."/>
            <person name="Xu J."/>
            <person name="Bruns T."/>
            <person name="Baldrian P."/>
            <person name="Vilgalys R."/>
            <person name="Dunand C."/>
            <person name="Henrissat B."/>
            <person name="Grigoriev I.V."/>
            <person name="Hibbett D."/>
            <person name="Nagy L.G."/>
            <person name="Martin F.M."/>
        </authorList>
    </citation>
    <scope>NUCLEOTIDE SEQUENCE</scope>
    <source>
        <strain evidence="3">Prilba</strain>
    </source>
</reference>
<comment type="caution">
    <text evidence="3">The sequence shown here is derived from an EMBL/GenBank/DDBJ whole genome shotgun (WGS) entry which is preliminary data.</text>
</comment>
<dbReference type="EMBL" id="WHVB01000023">
    <property type="protein sequence ID" value="KAF8471345.1"/>
    <property type="molecule type" value="Genomic_DNA"/>
</dbReference>
<keyword evidence="2" id="KW-0472">Membrane</keyword>
<feature type="region of interest" description="Disordered" evidence="1">
    <location>
        <begin position="1"/>
        <end position="22"/>
    </location>
</feature>
<feature type="transmembrane region" description="Helical" evidence="2">
    <location>
        <begin position="76"/>
        <end position="99"/>
    </location>
</feature>
<feature type="transmembrane region" description="Helical" evidence="2">
    <location>
        <begin position="168"/>
        <end position="188"/>
    </location>
</feature>
<dbReference type="OrthoDB" id="431202at2759"/>
<dbReference type="PANTHER" id="PTHR31735">
    <property type="entry name" value="VACUOLAR MEMBRANE PROTEIN YPL162C"/>
    <property type="match status" value="1"/>
</dbReference>
<proteinExistence type="predicted"/>
<keyword evidence="4" id="KW-1185">Reference proteome</keyword>
<accession>A0A9P5JY60</accession>
<dbReference type="Proteomes" id="UP000759537">
    <property type="component" value="Unassembled WGS sequence"/>
</dbReference>
<dbReference type="InterPro" id="IPR022127">
    <property type="entry name" value="STIMATE/YPL162C"/>
</dbReference>
<organism evidence="3 4">
    <name type="scientific">Russula ochroleuca</name>
    <dbReference type="NCBI Taxonomy" id="152965"/>
    <lineage>
        <taxon>Eukaryota</taxon>
        <taxon>Fungi</taxon>
        <taxon>Dikarya</taxon>
        <taxon>Basidiomycota</taxon>
        <taxon>Agaricomycotina</taxon>
        <taxon>Agaricomycetes</taxon>
        <taxon>Russulales</taxon>
        <taxon>Russulaceae</taxon>
        <taxon>Russula</taxon>
    </lineage>
</organism>
<feature type="compositionally biased region" description="Basic and acidic residues" evidence="1">
    <location>
        <begin position="403"/>
        <end position="433"/>
    </location>
</feature>
<feature type="compositionally biased region" description="Acidic residues" evidence="1">
    <location>
        <begin position="261"/>
        <end position="278"/>
    </location>
</feature>
<feature type="transmembrane region" description="Helical" evidence="2">
    <location>
        <begin position="208"/>
        <end position="229"/>
    </location>
</feature>
<feature type="compositionally biased region" description="Pro residues" evidence="1">
    <location>
        <begin position="7"/>
        <end position="22"/>
    </location>
</feature>
<feature type="region of interest" description="Disordered" evidence="1">
    <location>
        <begin position="306"/>
        <end position="433"/>
    </location>
</feature>
<dbReference type="PANTHER" id="PTHR31735:SF1">
    <property type="entry name" value="VACUOLAR MEMBRANE PROTEIN YPL162C"/>
    <property type="match status" value="1"/>
</dbReference>
<reference evidence="3" key="1">
    <citation type="submission" date="2019-10" db="EMBL/GenBank/DDBJ databases">
        <authorList>
            <consortium name="DOE Joint Genome Institute"/>
            <person name="Kuo A."/>
            <person name="Miyauchi S."/>
            <person name="Kiss E."/>
            <person name="Drula E."/>
            <person name="Kohler A."/>
            <person name="Sanchez-Garcia M."/>
            <person name="Andreopoulos B."/>
            <person name="Barry K.W."/>
            <person name="Bonito G."/>
            <person name="Buee M."/>
            <person name="Carver A."/>
            <person name="Chen C."/>
            <person name="Cichocki N."/>
            <person name="Clum A."/>
            <person name="Culley D."/>
            <person name="Crous P.W."/>
            <person name="Fauchery L."/>
            <person name="Girlanda M."/>
            <person name="Hayes R."/>
            <person name="Keri Z."/>
            <person name="LaButti K."/>
            <person name="Lipzen A."/>
            <person name="Lombard V."/>
            <person name="Magnuson J."/>
            <person name="Maillard F."/>
            <person name="Morin E."/>
            <person name="Murat C."/>
            <person name="Nolan M."/>
            <person name="Ohm R."/>
            <person name="Pangilinan J."/>
            <person name="Pereira M."/>
            <person name="Perotto S."/>
            <person name="Peter M."/>
            <person name="Riley R."/>
            <person name="Sitrit Y."/>
            <person name="Stielow B."/>
            <person name="Szollosi G."/>
            <person name="Zifcakova L."/>
            <person name="Stursova M."/>
            <person name="Spatafora J.W."/>
            <person name="Tedersoo L."/>
            <person name="Vaario L.-M."/>
            <person name="Yamada A."/>
            <person name="Yan M."/>
            <person name="Wang P."/>
            <person name="Xu J."/>
            <person name="Bruns T."/>
            <person name="Baldrian P."/>
            <person name="Vilgalys R."/>
            <person name="Henrissat B."/>
            <person name="Grigoriev I.V."/>
            <person name="Hibbett D."/>
            <person name="Nagy L.G."/>
            <person name="Martin F.M."/>
        </authorList>
    </citation>
    <scope>NUCLEOTIDE SEQUENCE</scope>
    <source>
        <strain evidence="3">Prilba</strain>
    </source>
</reference>
<sequence>MSSLSLPPSPSLLPHPQPSSPPNLPVGGVFDDYPVDRKSCQLLGPTALVVQGLMGVFVLSSLLFKRHHEKPKRPWRIWLFDVSKQVVGQMFVHGVNVLISDLGSTRSSGNACVFYFLNILIDTTLGVGAIYLALHLLTWLFTVKLQLKGFQSGQYGTPPSLNYWGRQAVVYVVSLTSMKLLVVLLLSWHRLLDFGAWLLSWLGNGDTAQVVFTMGLFPIFMNVVQFWLIDSIVKAGGPAGVALPSNQPDSDREPLFRSSSDLDDGGDDGDDDDDDDDDVRGNGGAVATSAKRDIEAQAQGQVQLLRRSTDSSHTYPPRHDSPGPTATALAPTIHRGSLSPPPSLRGMLSVRRQRPPPPSLLPRSPMVPAINSPDPSSETSPAGADADPQPKEDWQSWDEEGEWAERVGEEEWTGRRAEAKKGEVERVWRDDAS</sequence>
<feature type="transmembrane region" description="Helical" evidence="2">
    <location>
        <begin position="119"/>
        <end position="141"/>
    </location>
</feature>
<dbReference type="Pfam" id="PF12400">
    <property type="entry name" value="STIMATE"/>
    <property type="match status" value="1"/>
</dbReference>
<evidence type="ECO:0000313" key="3">
    <source>
        <dbReference type="EMBL" id="KAF8471345.1"/>
    </source>
</evidence>
<evidence type="ECO:0000256" key="2">
    <source>
        <dbReference type="SAM" id="Phobius"/>
    </source>
</evidence>
<feature type="region of interest" description="Disordered" evidence="1">
    <location>
        <begin position="243"/>
        <end position="294"/>
    </location>
</feature>
<protein>
    <submittedName>
        <fullName evidence="3">Vacuolar membrane protein-domain-containing protein</fullName>
    </submittedName>
</protein>
<name>A0A9P5JY60_9AGAM</name>
<evidence type="ECO:0000313" key="4">
    <source>
        <dbReference type="Proteomes" id="UP000759537"/>
    </source>
</evidence>
<feature type="transmembrane region" description="Helical" evidence="2">
    <location>
        <begin position="42"/>
        <end position="64"/>
    </location>
</feature>
<dbReference type="AlphaFoldDB" id="A0A9P5JY60"/>
<evidence type="ECO:0000256" key="1">
    <source>
        <dbReference type="SAM" id="MobiDB-lite"/>
    </source>
</evidence>